<proteinExistence type="predicted"/>
<protein>
    <submittedName>
        <fullName evidence="2">Uncharacterized protein</fullName>
    </submittedName>
</protein>
<evidence type="ECO:0000313" key="2">
    <source>
        <dbReference type="EMBL" id="ARM76392.1"/>
    </source>
</evidence>
<evidence type="ECO:0000256" key="1">
    <source>
        <dbReference type="SAM" id="Phobius"/>
    </source>
</evidence>
<keyword evidence="3" id="KW-1185">Reference proteome</keyword>
<dbReference type="EMBL" id="CP020477">
    <property type="protein sequence ID" value="ARM76392.1"/>
    <property type="molecule type" value="Genomic_DNA"/>
</dbReference>
<feature type="transmembrane region" description="Helical" evidence="1">
    <location>
        <begin position="71"/>
        <end position="90"/>
    </location>
</feature>
<reference evidence="2 3" key="1">
    <citation type="submission" date="2017-03" db="EMBL/GenBank/DDBJ databases">
        <title>Sulfur activation and transportation mechanism of thermophilic Archaea Acidianus manzaensis YN-25.</title>
        <authorList>
            <person name="Ma Y."/>
            <person name="Yang Y."/>
            <person name="Xia J."/>
        </authorList>
    </citation>
    <scope>NUCLEOTIDE SEQUENCE [LARGE SCALE GENOMIC DNA]</scope>
    <source>
        <strain evidence="2 3">YN-25</strain>
    </source>
</reference>
<feature type="transmembrane region" description="Helical" evidence="1">
    <location>
        <begin position="12"/>
        <end position="28"/>
    </location>
</feature>
<feature type="transmembrane region" description="Helical" evidence="1">
    <location>
        <begin position="48"/>
        <end position="65"/>
    </location>
</feature>
<keyword evidence="1" id="KW-0472">Membrane</keyword>
<keyword evidence="1" id="KW-1133">Transmembrane helix</keyword>
<dbReference type="AlphaFoldDB" id="A0A1W6K1P3"/>
<name>A0A1W6K1P3_9CREN</name>
<gene>
    <name evidence="2" type="ORF">B6F84_10415</name>
</gene>
<organism evidence="2 3">
    <name type="scientific">Acidianus manzaensis</name>
    <dbReference type="NCBI Taxonomy" id="282676"/>
    <lineage>
        <taxon>Archaea</taxon>
        <taxon>Thermoproteota</taxon>
        <taxon>Thermoprotei</taxon>
        <taxon>Sulfolobales</taxon>
        <taxon>Sulfolobaceae</taxon>
        <taxon>Acidianus</taxon>
    </lineage>
</organism>
<keyword evidence="1" id="KW-0812">Transmembrane</keyword>
<accession>A0A1W6K1P3</accession>
<dbReference type="Proteomes" id="UP000193404">
    <property type="component" value="Chromosome"/>
</dbReference>
<evidence type="ECO:0000313" key="3">
    <source>
        <dbReference type="Proteomes" id="UP000193404"/>
    </source>
</evidence>
<sequence length="94" mass="10846">MFLTEPIPKTYVVAGLAIDITFIIMYLVRRKSKGWKEKSYLNRRDGAIIVILSVLVLALAHLGNYQSYWEYLEGLLIDSFLFFLGMKLVVSKNE</sequence>
<dbReference type="KEGG" id="aman:B6F84_10415"/>
<dbReference type="STRING" id="282676.B6F84_10415"/>